<dbReference type="AlphaFoldDB" id="A0A1F6CEG7"/>
<gene>
    <name evidence="2" type="ORF">A2671_01465</name>
</gene>
<keyword evidence="1" id="KW-1133">Transmembrane helix</keyword>
<accession>A0A1F6CEG7</accession>
<reference evidence="2 3" key="1">
    <citation type="journal article" date="2016" name="Nat. Commun.">
        <title>Thousands of microbial genomes shed light on interconnected biogeochemical processes in an aquifer system.</title>
        <authorList>
            <person name="Anantharaman K."/>
            <person name="Brown C.T."/>
            <person name="Hug L.A."/>
            <person name="Sharon I."/>
            <person name="Castelle C.J."/>
            <person name="Probst A.J."/>
            <person name="Thomas B.C."/>
            <person name="Singh A."/>
            <person name="Wilkins M.J."/>
            <person name="Karaoz U."/>
            <person name="Brodie E.L."/>
            <person name="Williams K.H."/>
            <person name="Hubbard S.S."/>
            <person name="Banfield J.F."/>
        </authorList>
    </citation>
    <scope>NUCLEOTIDE SEQUENCE [LARGE SCALE GENOMIC DNA]</scope>
</reference>
<dbReference type="Proteomes" id="UP000178344">
    <property type="component" value="Unassembled WGS sequence"/>
</dbReference>
<evidence type="ECO:0008006" key="4">
    <source>
        <dbReference type="Google" id="ProtNLM"/>
    </source>
</evidence>
<sequence length="638" mass="69067">MKEGKIDELKKRLYGRIDTSALRLRRRKLHEQSTEISQGWEKPDALPVFTGMQRTKVWIPKLFLFSVLFFVIALGISFFFFFGGTTTVSSQNILIDIRGPSTIGGGEVLPLQITVLNRNTVPLELADLLVEFPDGTRSADSVTTPLPRTRVSLGTIAAGGQKNTAVSAILFGAEHSAQEIKVTVEYRLQGSNAIFHKDEVYNLALSSAPLRLTVKALKEVISGQEINFVITAESNATAVLKKILLVAEFPFGFTFKSADPKPTFGNSVWQLGDLPVGGKRTITIRGVMSGEEGDERTMRFQAGVAKEEDEKKLATAFVTDTETLIVRKPFIAADIALNGDRSSEYVTGSGKTIRADVSWTNNLATPVTDAEIEVVLGGEALDKNSVTVERGFYNSAAKTILWSKGTDSEFASIEPGATESASFTFSSLSLAKSGSLRNPQITLTVNVRGRRASDQNVPESISETASRIVKVTSDLLLSSRAVYFSGPFTNTGSLPPKAEKETTYTVIWTLTNSSNTVTNTVVKASLPPSIRWLGVIIPASLSSGENLQFNPVGGTIIWTIDSLRAGVGYTTAPREVAFQIGFTPSVSQIGSAPVIVNEQTIQGFDQFTDGTITDTRPALTTNLVTDPTFRTEQSQVVQ</sequence>
<comment type="caution">
    <text evidence="2">The sequence shown here is derived from an EMBL/GenBank/DDBJ whole genome shotgun (WGS) entry which is preliminary data.</text>
</comment>
<keyword evidence="1" id="KW-0472">Membrane</keyword>
<evidence type="ECO:0000313" key="2">
    <source>
        <dbReference type="EMBL" id="OGG47332.1"/>
    </source>
</evidence>
<dbReference type="EMBL" id="MFKQ01000013">
    <property type="protein sequence ID" value="OGG47332.1"/>
    <property type="molecule type" value="Genomic_DNA"/>
</dbReference>
<evidence type="ECO:0000313" key="3">
    <source>
        <dbReference type="Proteomes" id="UP000178344"/>
    </source>
</evidence>
<protein>
    <recommendedName>
        <fullName evidence="4">DUF11 domain-containing protein</fullName>
    </recommendedName>
</protein>
<evidence type="ECO:0000256" key="1">
    <source>
        <dbReference type="SAM" id="Phobius"/>
    </source>
</evidence>
<name>A0A1F6CEG7_9BACT</name>
<proteinExistence type="predicted"/>
<organism evidence="2 3">
    <name type="scientific">Candidatus Kaiserbacteria bacterium RIFCSPHIGHO2_01_FULL_49_13</name>
    <dbReference type="NCBI Taxonomy" id="1798477"/>
    <lineage>
        <taxon>Bacteria</taxon>
        <taxon>Candidatus Kaiseribacteriota</taxon>
    </lineage>
</organism>
<keyword evidence="1" id="KW-0812">Transmembrane</keyword>
<feature type="transmembrane region" description="Helical" evidence="1">
    <location>
        <begin position="62"/>
        <end position="82"/>
    </location>
</feature>